<dbReference type="SUPFAM" id="SSF88697">
    <property type="entry name" value="PUA domain-like"/>
    <property type="match status" value="1"/>
</dbReference>
<dbReference type="PROSITE" id="PS50890">
    <property type="entry name" value="PUA"/>
    <property type="match status" value="1"/>
</dbReference>
<dbReference type="Gene3D" id="3.10.400.20">
    <property type="match status" value="1"/>
</dbReference>
<evidence type="ECO:0000313" key="6">
    <source>
        <dbReference type="EMBL" id="CAD5120441.1"/>
    </source>
</evidence>
<dbReference type="InterPro" id="IPR048248">
    <property type="entry name" value="PUA_eIF2d-like"/>
</dbReference>
<dbReference type="Pfam" id="PF17832">
    <property type="entry name" value="Pre-PUA"/>
    <property type="match status" value="1"/>
</dbReference>
<organism evidence="6 7">
    <name type="scientific">Dimorphilus gyrociliatus</name>
    <dbReference type="NCBI Taxonomy" id="2664684"/>
    <lineage>
        <taxon>Eukaryota</taxon>
        <taxon>Metazoa</taxon>
        <taxon>Spiralia</taxon>
        <taxon>Lophotrochozoa</taxon>
        <taxon>Annelida</taxon>
        <taxon>Polychaeta</taxon>
        <taxon>Polychaeta incertae sedis</taxon>
        <taxon>Dinophilidae</taxon>
        <taxon>Dimorphilus</taxon>
    </lineage>
</organism>
<dbReference type="AlphaFoldDB" id="A0A7I8VVU1"/>
<sequence>MFKKFDEKEHVSGVTSIKSSVQRSLKASLIQQMPFLADYIDEILPKKEWKLVKCADHIEALAAREGEVVFFKQRDGQFYPSLKLVHKYPFILPEMRVDKGAIKFILSGANIMSPGLTNRAAGAKMTKVDSGTIVAVTAAGKQHALAVGLTKMSSEDIETQNKGIAVENIHYLNDGLWLMRNIK</sequence>
<name>A0A7I8VVU1_9ANNE</name>
<dbReference type="GO" id="GO:0001731">
    <property type="term" value="P:formation of translation preinitiation complex"/>
    <property type="evidence" value="ECO:0007669"/>
    <property type="project" value="TreeGrafter"/>
</dbReference>
<comment type="caution">
    <text evidence="6">The sequence shown here is derived from an EMBL/GenBank/DDBJ whole genome shotgun (WGS) entry which is preliminary data.</text>
</comment>
<dbReference type="EMBL" id="CAJFCJ010000012">
    <property type="protein sequence ID" value="CAD5120441.1"/>
    <property type="molecule type" value="Genomic_DNA"/>
</dbReference>
<dbReference type="InterPro" id="IPR041366">
    <property type="entry name" value="Pre-PUA"/>
</dbReference>
<dbReference type="CDD" id="cd21155">
    <property type="entry name" value="PUA_MCTS-1-like"/>
    <property type="match status" value="1"/>
</dbReference>
<dbReference type="FunFam" id="3.10.400.20:FF:000001">
    <property type="entry name" value="Malignant T-cell-amplified sequence 1"/>
    <property type="match status" value="1"/>
</dbReference>
<protein>
    <submittedName>
        <fullName evidence="6">DgyrCDS9011</fullName>
    </submittedName>
</protein>
<dbReference type="CDD" id="cd11609">
    <property type="entry name" value="MCT1_N"/>
    <property type="match status" value="1"/>
</dbReference>
<dbReference type="PANTHER" id="PTHR22798:SF0">
    <property type="entry name" value="MALIGNANT T-CELL-AMPLIFIED SEQUENCE 1"/>
    <property type="match status" value="1"/>
</dbReference>
<accession>A0A7I8VVU1</accession>
<dbReference type="GO" id="GO:0002188">
    <property type="term" value="P:translation reinitiation"/>
    <property type="evidence" value="ECO:0007669"/>
    <property type="project" value="UniProtKB-ARBA"/>
</dbReference>
<keyword evidence="3 4" id="KW-0963">Cytoplasm</keyword>
<dbReference type="PIRSF" id="PIRSF005067">
    <property type="entry name" value="Tma_RNA-bind_prd"/>
    <property type="match status" value="1"/>
</dbReference>
<comment type="similarity">
    <text evidence="2">Belongs to the MCTS1 family.</text>
</comment>
<evidence type="ECO:0000256" key="3">
    <source>
        <dbReference type="ARBA" id="ARBA00022490"/>
    </source>
</evidence>
<dbReference type="PANTHER" id="PTHR22798">
    <property type="entry name" value="MCT-1 PROTEIN"/>
    <property type="match status" value="1"/>
</dbReference>
<gene>
    <name evidence="6" type="ORF">DGYR_LOCUS8543</name>
</gene>
<evidence type="ECO:0000256" key="1">
    <source>
        <dbReference type="ARBA" id="ARBA00004496"/>
    </source>
</evidence>
<evidence type="ECO:0000259" key="5">
    <source>
        <dbReference type="SMART" id="SM00359"/>
    </source>
</evidence>
<dbReference type="Pfam" id="PF26292">
    <property type="entry name" value="PUA_elF2D"/>
    <property type="match status" value="1"/>
</dbReference>
<dbReference type="GO" id="GO:0003723">
    <property type="term" value="F:RNA binding"/>
    <property type="evidence" value="ECO:0007669"/>
    <property type="project" value="InterPro"/>
</dbReference>
<comment type="subcellular location">
    <subcellularLocation>
        <location evidence="1 4">Cytoplasm</location>
    </subcellularLocation>
</comment>
<evidence type="ECO:0000256" key="2">
    <source>
        <dbReference type="ARBA" id="ARBA00008955"/>
    </source>
</evidence>
<dbReference type="SMART" id="SM00359">
    <property type="entry name" value="PUA"/>
    <property type="match status" value="1"/>
</dbReference>
<reference evidence="6 7" key="1">
    <citation type="submission" date="2020-08" db="EMBL/GenBank/DDBJ databases">
        <authorList>
            <person name="Hejnol A."/>
        </authorList>
    </citation>
    <scope>NUCLEOTIDE SEQUENCE [LARGE SCALE GENOMIC DNA]</scope>
</reference>
<dbReference type="OrthoDB" id="10249667at2759"/>
<feature type="domain" description="PUA" evidence="5">
    <location>
        <begin position="93"/>
        <end position="173"/>
    </location>
</feature>
<dbReference type="Proteomes" id="UP000549394">
    <property type="component" value="Unassembled WGS sequence"/>
</dbReference>
<dbReference type="InterPro" id="IPR016437">
    <property type="entry name" value="MCT-1/Tma20"/>
</dbReference>
<keyword evidence="7" id="KW-1185">Reference proteome</keyword>
<dbReference type="InterPro" id="IPR015947">
    <property type="entry name" value="PUA-like_sf"/>
</dbReference>
<dbReference type="InterPro" id="IPR004521">
    <property type="entry name" value="Uncharacterised_CHP00451"/>
</dbReference>
<dbReference type="GO" id="GO:0005737">
    <property type="term" value="C:cytoplasm"/>
    <property type="evidence" value="ECO:0007669"/>
    <property type="project" value="UniProtKB-SubCell"/>
</dbReference>
<proteinExistence type="inferred from homology"/>
<dbReference type="NCBIfam" id="TIGR00451">
    <property type="entry name" value="unchar_dom_2"/>
    <property type="match status" value="1"/>
</dbReference>
<dbReference type="InterPro" id="IPR002478">
    <property type="entry name" value="PUA"/>
</dbReference>
<evidence type="ECO:0000256" key="4">
    <source>
        <dbReference type="PIRNR" id="PIRNR005067"/>
    </source>
</evidence>
<evidence type="ECO:0000313" key="7">
    <source>
        <dbReference type="Proteomes" id="UP000549394"/>
    </source>
</evidence>